<dbReference type="InterPro" id="IPR027806">
    <property type="entry name" value="HARBI1_dom"/>
</dbReference>
<dbReference type="Pfam" id="PF13359">
    <property type="entry name" value="DDE_Tnp_4"/>
    <property type="match status" value="1"/>
</dbReference>
<protein>
    <submittedName>
        <fullName evidence="5">Transposase family protein</fullName>
    </submittedName>
</protein>
<evidence type="ECO:0000256" key="1">
    <source>
        <dbReference type="ARBA" id="ARBA00001968"/>
    </source>
</evidence>
<sequence length="393" mass="42223">MRETVACAMPNSEVRQDIRTPDLQGPRVDLLSCQSRRARDHFGGGDQVAHSASTSCRCPSRPACGVRARPGAAGAALVQGGHHVEGPGRRCGHQRGHGLPVRARGDRCPGRSRAASAAGAGDRAGRAAAICLPGGHLIETTKTAAPGQRAADLWWSGKHDRRGGNIQVLTGPDGYPEWVSPVAPGSTHDITAARTHVLPPLYPAAAAGLPADTGPVAGMTLLTMRRRVRPRHNCSNGWCALVSPRVSRWKRICVASCAGEFNGECSQAGEDSIVPCSCGRARSLAWRQAAHARLRPTQARWRSATKLSWRRRPRRMPTLVRPSMSWSPCAPGPSSTRVQDQRPALPGAMDVPHLRHTHVLTTSPNSDPVLRVSREVLDHIAIGRSSRHLHQEI</sequence>
<keyword evidence="2" id="KW-0479">Metal-binding</keyword>
<feature type="domain" description="DDE Tnp4" evidence="4">
    <location>
        <begin position="144"/>
        <end position="196"/>
    </location>
</feature>
<evidence type="ECO:0000256" key="3">
    <source>
        <dbReference type="SAM" id="MobiDB-lite"/>
    </source>
</evidence>
<organism evidence="5 6">
    <name type="scientific">Myceligenerans indicum</name>
    <dbReference type="NCBI Taxonomy" id="2593663"/>
    <lineage>
        <taxon>Bacteria</taxon>
        <taxon>Bacillati</taxon>
        <taxon>Actinomycetota</taxon>
        <taxon>Actinomycetes</taxon>
        <taxon>Micrococcales</taxon>
        <taxon>Promicromonosporaceae</taxon>
        <taxon>Myceligenerans</taxon>
    </lineage>
</organism>
<gene>
    <name evidence="5" type="ORF">HGK34_17630</name>
</gene>
<comment type="caution">
    <text evidence="5">The sequence shown here is derived from an EMBL/GenBank/DDBJ whole genome shotgun (WGS) entry which is preliminary data.</text>
</comment>
<evidence type="ECO:0000256" key="2">
    <source>
        <dbReference type="ARBA" id="ARBA00022723"/>
    </source>
</evidence>
<dbReference type="EMBL" id="JABBYC010000043">
    <property type="protein sequence ID" value="MBL0888083.1"/>
    <property type="molecule type" value="Genomic_DNA"/>
</dbReference>
<feature type="region of interest" description="Disordered" evidence="3">
    <location>
        <begin position="86"/>
        <end position="120"/>
    </location>
</feature>
<name>A0ABS1LPH8_9MICO</name>
<evidence type="ECO:0000313" key="5">
    <source>
        <dbReference type="EMBL" id="MBL0888083.1"/>
    </source>
</evidence>
<dbReference type="Proteomes" id="UP000675409">
    <property type="component" value="Unassembled WGS sequence"/>
</dbReference>
<evidence type="ECO:0000313" key="6">
    <source>
        <dbReference type="Proteomes" id="UP000675409"/>
    </source>
</evidence>
<feature type="region of interest" description="Disordered" evidence="3">
    <location>
        <begin position="320"/>
        <end position="342"/>
    </location>
</feature>
<accession>A0ABS1LPH8</accession>
<evidence type="ECO:0000259" key="4">
    <source>
        <dbReference type="Pfam" id="PF13359"/>
    </source>
</evidence>
<reference evidence="5 6" key="1">
    <citation type="journal article" date="2021" name="Arch. Microbiol.">
        <title>Myceligenerans indicum sp. nov., an actinobacterium isolated from mangrove sediment of Sundarbans, India.</title>
        <authorList>
            <person name="Asha K."/>
            <person name="Bhadury P."/>
        </authorList>
    </citation>
    <scope>NUCLEOTIDE SEQUENCE [LARGE SCALE GENOMIC DNA]</scope>
    <source>
        <strain evidence="5 6">I2</strain>
    </source>
</reference>
<feature type="compositionally biased region" description="Low complexity" evidence="3">
    <location>
        <begin position="111"/>
        <end position="120"/>
    </location>
</feature>
<keyword evidence="6" id="KW-1185">Reference proteome</keyword>
<comment type="cofactor">
    <cofactor evidence="1">
        <name>a divalent metal cation</name>
        <dbReference type="ChEBI" id="CHEBI:60240"/>
    </cofactor>
</comment>
<proteinExistence type="predicted"/>